<dbReference type="Gene3D" id="3.55.50.30">
    <property type="match status" value="1"/>
</dbReference>
<organism evidence="3 4">
    <name type="scientific">Pedobacter psychroterrae</name>
    <dbReference type="NCBI Taxonomy" id="2530453"/>
    <lineage>
        <taxon>Bacteria</taxon>
        <taxon>Pseudomonadati</taxon>
        <taxon>Bacteroidota</taxon>
        <taxon>Sphingobacteriia</taxon>
        <taxon>Sphingobacteriales</taxon>
        <taxon>Sphingobacteriaceae</taxon>
        <taxon>Pedobacter</taxon>
    </lineage>
</organism>
<feature type="domain" description="FecR protein" evidence="1">
    <location>
        <begin position="137"/>
        <end position="232"/>
    </location>
</feature>
<dbReference type="Pfam" id="PF16344">
    <property type="entry name" value="FecR_C"/>
    <property type="match status" value="1"/>
</dbReference>
<name>A0A4R0NVU8_9SPHI</name>
<reference evidence="3 4" key="1">
    <citation type="submission" date="2019-02" db="EMBL/GenBank/DDBJ databases">
        <title>Pedobacter sp. RP-1-14 sp. nov., isolated from Arctic soil.</title>
        <authorList>
            <person name="Dahal R.H."/>
        </authorList>
    </citation>
    <scope>NUCLEOTIDE SEQUENCE [LARGE SCALE GENOMIC DNA]</scope>
    <source>
        <strain evidence="3 4">RP-1-14</strain>
    </source>
</reference>
<accession>A0A4R0NVU8</accession>
<feature type="domain" description="Protein FecR C-terminal" evidence="2">
    <location>
        <begin position="297"/>
        <end position="365"/>
    </location>
</feature>
<dbReference type="PANTHER" id="PTHR30273:SF2">
    <property type="entry name" value="PROTEIN FECR"/>
    <property type="match status" value="1"/>
</dbReference>
<keyword evidence="4" id="KW-1185">Reference proteome</keyword>
<proteinExistence type="predicted"/>
<dbReference type="PANTHER" id="PTHR30273">
    <property type="entry name" value="PERIPLASMIC SIGNAL SENSOR AND SIGMA FACTOR ACTIVATOR FECR-RELATED"/>
    <property type="match status" value="1"/>
</dbReference>
<dbReference type="FunFam" id="2.60.120.1440:FF:000001">
    <property type="entry name" value="Putative anti-sigma factor"/>
    <property type="match status" value="1"/>
</dbReference>
<protein>
    <submittedName>
        <fullName evidence="3">DUF4974 domain-containing protein</fullName>
    </submittedName>
</protein>
<evidence type="ECO:0000259" key="2">
    <source>
        <dbReference type="Pfam" id="PF16344"/>
    </source>
</evidence>
<dbReference type="InterPro" id="IPR032508">
    <property type="entry name" value="FecR_C"/>
</dbReference>
<evidence type="ECO:0000313" key="4">
    <source>
        <dbReference type="Proteomes" id="UP000293347"/>
    </source>
</evidence>
<evidence type="ECO:0000259" key="1">
    <source>
        <dbReference type="Pfam" id="PF04773"/>
    </source>
</evidence>
<dbReference type="EMBL" id="SJSL01000001">
    <property type="protein sequence ID" value="TCD03705.1"/>
    <property type="molecule type" value="Genomic_DNA"/>
</dbReference>
<dbReference type="OrthoDB" id="1523735at2"/>
<dbReference type="AlphaFoldDB" id="A0A4R0NVU8"/>
<dbReference type="Pfam" id="PF04773">
    <property type="entry name" value="FecR"/>
    <property type="match status" value="1"/>
</dbReference>
<comment type="caution">
    <text evidence="3">The sequence shown here is derived from an EMBL/GenBank/DDBJ whole genome shotgun (WGS) entry which is preliminary data.</text>
</comment>
<dbReference type="GO" id="GO:0016989">
    <property type="term" value="F:sigma factor antagonist activity"/>
    <property type="evidence" value="ECO:0007669"/>
    <property type="project" value="TreeGrafter"/>
</dbReference>
<dbReference type="Proteomes" id="UP000293347">
    <property type="component" value="Unassembled WGS sequence"/>
</dbReference>
<dbReference type="InterPro" id="IPR012373">
    <property type="entry name" value="Ferrdict_sens_TM"/>
</dbReference>
<sequence>MNDHRIIELLGCKMAGEISELELIELGELMAHYPDAVYYEEIFKQIWANPAEDTNVNELYEKHLLKHKSLFNFDKERQTQNMNAMEIEMAIDNEEEPRSKWSISRVLYTCTLFLALVTVVLFYYPKTAEVTVADTQIISGKGIRKNITLPDGTNIWLNSESKLSYDKAMVNRDQRVVTLSGEAFFDVKHDKEHPFIIKTEKISIKVLGTSFNVRAYENDERTETTLIRGSVELSVNNRPNEKIVLKPSEKFILNEQDNPTKQDPSSVKGAKIIIEYVAPVIVANKEYLTETSWKENYLVFKNESMEELAPKLDRWYNVKINIRDPKIKDYRYTGAFSKETILQALQAMQLTKHFNFKIQNHDIEIY</sequence>
<dbReference type="RefSeq" id="WP_131594574.1">
    <property type="nucleotide sequence ID" value="NZ_SJSL01000001.1"/>
</dbReference>
<dbReference type="InterPro" id="IPR006860">
    <property type="entry name" value="FecR"/>
</dbReference>
<evidence type="ECO:0000313" key="3">
    <source>
        <dbReference type="EMBL" id="TCD03705.1"/>
    </source>
</evidence>
<gene>
    <name evidence="3" type="ORF">EZ437_07055</name>
</gene>
<dbReference type="Gene3D" id="2.60.120.1440">
    <property type="match status" value="1"/>
</dbReference>